<evidence type="ECO:0000313" key="14">
    <source>
        <dbReference type="EMBL" id="TFK40813.1"/>
    </source>
</evidence>
<dbReference type="InterPro" id="IPR008291">
    <property type="entry name" value="Glucoamylase_SBD"/>
</dbReference>
<reference evidence="14 15" key="1">
    <citation type="journal article" date="2019" name="Nat. Ecol. Evol.">
        <title>Megaphylogeny resolves global patterns of mushroom evolution.</title>
        <authorList>
            <person name="Varga T."/>
            <person name="Krizsan K."/>
            <person name="Foldi C."/>
            <person name="Dima B."/>
            <person name="Sanchez-Garcia M."/>
            <person name="Sanchez-Ramirez S."/>
            <person name="Szollosi G.J."/>
            <person name="Szarkandi J.G."/>
            <person name="Papp V."/>
            <person name="Albert L."/>
            <person name="Andreopoulos W."/>
            <person name="Angelini C."/>
            <person name="Antonin V."/>
            <person name="Barry K.W."/>
            <person name="Bougher N.L."/>
            <person name="Buchanan P."/>
            <person name="Buyck B."/>
            <person name="Bense V."/>
            <person name="Catcheside P."/>
            <person name="Chovatia M."/>
            <person name="Cooper J."/>
            <person name="Damon W."/>
            <person name="Desjardin D."/>
            <person name="Finy P."/>
            <person name="Geml J."/>
            <person name="Haridas S."/>
            <person name="Hughes K."/>
            <person name="Justo A."/>
            <person name="Karasinski D."/>
            <person name="Kautmanova I."/>
            <person name="Kiss B."/>
            <person name="Kocsube S."/>
            <person name="Kotiranta H."/>
            <person name="LaButti K.M."/>
            <person name="Lechner B.E."/>
            <person name="Liimatainen K."/>
            <person name="Lipzen A."/>
            <person name="Lukacs Z."/>
            <person name="Mihaltcheva S."/>
            <person name="Morgado L.N."/>
            <person name="Niskanen T."/>
            <person name="Noordeloos M.E."/>
            <person name="Ohm R.A."/>
            <person name="Ortiz-Santana B."/>
            <person name="Ovrebo C."/>
            <person name="Racz N."/>
            <person name="Riley R."/>
            <person name="Savchenko A."/>
            <person name="Shiryaev A."/>
            <person name="Soop K."/>
            <person name="Spirin V."/>
            <person name="Szebenyi C."/>
            <person name="Tomsovsky M."/>
            <person name="Tulloss R.E."/>
            <person name="Uehling J."/>
            <person name="Grigoriev I.V."/>
            <person name="Vagvolgyi C."/>
            <person name="Papp T."/>
            <person name="Martin F.M."/>
            <person name="Miettinen O."/>
            <person name="Hibbett D.S."/>
            <person name="Nagy L.G."/>
        </authorList>
    </citation>
    <scope>NUCLEOTIDE SEQUENCE [LARGE SCALE GENOMIC DNA]</scope>
    <source>
        <strain evidence="14 15">CBS 166.37</strain>
    </source>
</reference>
<name>A0A5C3M803_9AGAR</name>
<evidence type="ECO:0000256" key="1">
    <source>
        <dbReference type="ARBA" id="ARBA00001863"/>
    </source>
</evidence>
<keyword evidence="15" id="KW-1185">Reference proteome</keyword>
<dbReference type="EMBL" id="ML213596">
    <property type="protein sequence ID" value="TFK40813.1"/>
    <property type="molecule type" value="Genomic_DNA"/>
</dbReference>
<feature type="chain" id="PRO_5022891337" description="Glucoamylase" evidence="12">
    <location>
        <begin position="18"/>
        <end position="579"/>
    </location>
</feature>
<dbReference type="Pfam" id="PF00723">
    <property type="entry name" value="Glyco_hydro_15"/>
    <property type="match status" value="1"/>
</dbReference>
<dbReference type="InterPro" id="IPR008928">
    <property type="entry name" value="6-hairpin_glycosidase_sf"/>
</dbReference>
<evidence type="ECO:0000256" key="5">
    <source>
        <dbReference type="ARBA" id="ARBA00023180"/>
    </source>
</evidence>
<comment type="catalytic activity">
    <reaction evidence="1 9">
        <text>Hydrolysis of terminal (1-&gt;4)-linked alpha-D-glucose residues successively from non-reducing ends of the chains with release of beta-D-glucose.</text>
        <dbReference type="EC" id="3.2.1.3"/>
    </reaction>
</comment>
<dbReference type="InterPro" id="IPR046966">
    <property type="entry name" value="Glucoamylase_active_site"/>
</dbReference>
<dbReference type="PIRSF" id="PIRSF001031">
    <property type="entry name" value="Glu-a-glcsd_SBD"/>
    <property type="match status" value="1"/>
</dbReference>
<dbReference type="PROSITE" id="PS51166">
    <property type="entry name" value="CBM20"/>
    <property type="match status" value="1"/>
</dbReference>
<evidence type="ECO:0000256" key="4">
    <source>
        <dbReference type="ARBA" id="ARBA00022801"/>
    </source>
</evidence>
<dbReference type="GO" id="GO:0000272">
    <property type="term" value="P:polysaccharide catabolic process"/>
    <property type="evidence" value="ECO:0007669"/>
    <property type="project" value="UniProtKB-KW"/>
</dbReference>
<dbReference type="InterPro" id="IPR012341">
    <property type="entry name" value="6hp_glycosidase-like_sf"/>
</dbReference>
<evidence type="ECO:0000256" key="9">
    <source>
        <dbReference type="PIRNR" id="PIRNR001031"/>
    </source>
</evidence>
<dbReference type="Gene3D" id="2.60.40.10">
    <property type="entry name" value="Immunoglobulins"/>
    <property type="match status" value="1"/>
</dbReference>
<dbReference type="InterPro" id="IPR013784">
    <property type="entry name" value="Carb-bd-like_fold"/>
</dbReference>
<keyword evidence="7 9" id="KW-0326">Glycosidase</keyword>
<evidence type="ECO:0000256" key="11">
    <source>
        <dbReference type="PIRSR" id="PIRSR001031-2"/>
    </source>
</evidence>
<keyword evidence="6 9" id="KW-0119">Carbohydrate metabolism</keyword>
<dbReference type="GO" id="GO:2001070">
    <property type="term" value="F:starch binding"/>
    <property type="evidence" value="ECO:0007669"/>
    <property type="project" value="InterPro"/>
</dbReference>
<keyword evidence="3 12" id="KW-0732">Signal</keyword>
<evidence type="ECO:0000256" key="2">
    <source>
        <dbReference type="ARBA" id="ARBA00006188"/>
    </source>
</evidence>
<evidence type="ECO:0000256" key="10">
    <source>
        <dbReference type="PIRSR" id="PIRSR001031-1"/>
    </source>
</evidence>
<dbReference type="Gene3D" id="1.50.10.10">
    <property type="match status" value="1"/>
</dbReference>
<keyword evidence="8 9" id="KW-0624">Polysaccharide degradation</keyword>
<dbReference type="Proteomes" id="UP000308652">
    <property type="component" value="Unassembled WGS sequence"/>
</dbReference>
<keyword evidence="4 9" id="KW-0378">Hydrolase</keyword>
<feature type="active site" description="Proton acceptor" evidence="10">
    <location>
        <position position="200"/>
    </location>
</feature>
<dbReference type="InterPro" id="IPR013783">
    <property type="entry name" value="Ig-like_fold"/>
</dbReference>
<proteinExistence type="inferred from homology"/>
<feature type="active site" description="Proton acceptor" evidence="10">
    <location>
        <position position="197"/>
    </location>
</feature>
<sequence>MHSAWLVVLTFCATVLAQSGSIEDYINSEAPISKANLLANIGPNGSRSSGAKAGLVIASPSTSDPDYLFTWTRDSALVFKSLIDQYTLSEDTSSSLRSSIDDYVAAQTVLQQLTNPSGTVSTGGLGEPKFNINLTTFTDGWGRPQRDGPGLRAIALITYANWLIDNSNASYVTNTLWPVIKLDLDYTAKYWNQSGFDLWEEVSSRSFFTTAAQHRSLRQGVTLASKIGQTSVISEYTTQANNLLCFLQSYWNPTDNYVTSNTGGGRSGKDANSVLASIHSFDASAGCDARTFQPCSDKALANHKVYVDAFRTIYSINNATADNKAVATGRYPEDVYYDGQPWYLATAAAAEQLYNALTVWTAQESLEVTSTSLAFFCQFSSSVQTGTYAASSSTFTTLTTAIKAYADGFILVNAKYTPADGSLAEQFHKDDGHPLSAKHLTWSYPATLTAFAARKGVVPAGWGAKDLAVPSVCESNLGPQVTMSFNLIASTVKNEKISIVGSIDALSNWSPDDAHTLKSSPYLLNYSIWNINLKIPASTRFEYKFIRKVNGTLTAWESDPNRSYETPAKGIKVLVQNWR</sequence>
<gene>
    <name evidence="14" type="ORF">BDQ12DRAFT_664498</name>
</gene>
<feature type="binding site" evidence="11">
    <location>
        <position position="141"/>
    </location>
    <ligand>
        <name>substrate</name>
    </ligand>
</feature>
<dbReference type="OrthoDB" id="6123450at2759"/>
<dbReference type="PROSITE" id="PS00820">
    <property type="entry name" value="GLUCOAMYLASE"/>
    <property type="match status" value="1"/>
</dbReference>
<evidence type="ECO:0000256" key="3">
    <source>
        <dbReference type="ARBA" id="ARBA00022729"/>
    </source>
</evidence>
<organism evidence="14 15">
    <name type="scientific">Crucibulum laeve</name>
    <dbReference type="NCBI Taxonomy" id="68775"/>
    <lineage>
        <taxon>Eukaryota</taxon>
        <taxon>Fungi</taxon>
        <taxon>Dikarya</taxon>
        <taxon>Basidiomycota</taxon>
        <taxon>Agaricomycotina</taxon>
        <taxon>Agaricomycetes</taxon>
        <taxon>Agaricomycetidae</taxon>
        <taxon>Agaricales</taxon>
        <taxon>Agaricineae</taxon>
        <taxon>Nidulariaceae</taxon>
        <taxon>Crucibulum</taxon>
    </lineage>
</organism>
<dbReference type="AlphaFoldDB" id="A0A5C3M803"/>
<dbReference type="SUPFAM" id="SSF49452">
    <property type="entry name" value="Starch-binding domain-like"/>
    <property type="match status" value="1"/>
</dbReference>
<evidence type="ECO:0000259" key="13">
    <source>
        <dbReference type="PROSITE" id="PS51166"/>
    </source>
</evidence>
<accession>A0A5C3M803</accession>
<dbReference type="FunFam" id="1.50.10.10:FF:000018">
    <property type="entry name" value="Glucoamylase"/>
    <property type="match status" value="1"/>
</dbReference>
<keyword evidence="5" id="KW-0325">Glycoprotein</keyword>
<protein>
    <recommendedName>
        <fullName evidence="9">Glucoamylase</fullName>
        <ecNumber evidence="9">3.2.1.3</ecNumber>
    </recommendedName>
    <alternativeName>
        <fullName evidence="9">1,4-alpha-D-glucan glucohydrolase</fullName>
    </alternativeName>
    <alternativeName>
        <fullName evidence="9">Glucan 1,4-alpha-glucosidase</fullName>
    </alternativeName>
</protein>
<dbReference type="EC" id="3.2.1.3" evidence="9"/>
<feature type="signal peptide" evidence="12">
    <location>
        <begin position="1"/>
        <end position="17"/>
    </location>
</feature>
<dbReference type="GO" id="GO:0000324">
    <property type="term" value="C:fungal-type vacuole"/>
    <property type="evidence" value="ECO:0007669"/>
    <property type="project" value="TreeGrafter"/>
</dbReference>
<evidence type="ECO:0000313" key="15">
    <source>
        <dbReference type="Proteomes" id="UP000308652"/>
    </source>
</evidence>
<comment type="similarity">
    <text evidence="2 9">Belongs to the glycosyl hydrolase 15 family.</text>
</comment>
<dbReference type="STRING" id="68775.A0A5C3M803"/>
<dbReference type="InterPro" id="IPR000165">
    <property type="entry name" value="Glucoamylase"/>
</dbReference>
<evidence type="ECO:0000256" key="6">
    <source>
        <dbReference type="ARBA" id="ARBA00023277"/>
    </source>
</evidence>
<evidence type="ECO:0000256" key="8">
    <source>
        <dbReference type="ARBA" id="ARBA00023326"/>
    </source>
</evidence>
<dbReference type="SMART" id="SM01065">
    <property type="entry name" value="CBM_2"/>
    <property type="match status" value="1"/>
</dbReference>
<dbReference type="PANTHER" id="PTHR31616">
    <property type="entry name" value="TREHALASE"/>
    <property type="match status" value="1"/>
</dbReference>
<feature type="domain" description="CBM20" evidence="13">
    <location>
        <begin position="475"/>
        <end position="579"/>
    </location>
</feature>
<dbReference type="Pfam" id="PF00686">
    <property type="entry name" value="CBM_20"/>
    <property type="match status" value="1"/>
</dbReference>
<evidence type="ECO:0000256" key="7">
    <source>
        <dbReference type="ARBA" id="ARBA00023295"/>
    </source>
</evidence>
<evidence type="ECO:0000256" key="12">
    <source>
        <dbReference type="SAM" id="SignalP"/>
    </source>
</evidence>
<dbReference type="SUPFAM" id="SSF48208">
    <property type="entry name" value="Six-hairpin glycosidases"/>
    <property type="match status" value="1"/>
</dbReference>
<dbReference type="InterPro" id="IPR011613">
    <property type="entry name" value="GH15-like"/>
</dbReference>
<dbReference type="PANTHER" id="PTHR31616:SF12">
    <property type="entry name" value="GLUCOAMYLASE"/>
    <property type="match status" value="1"/>
</dbReference>
<dbReference type="PRINTS" id="PR00736">
    <property type="entry name" value="GLHYDRLASE15"/>
</dbReference>
<dbReference type="InterPro" id="IPR002044">
    <property type="entry name" value="CBM20"/>
</dbReference>
<dbReference type="GO" id="GO:0004339">
    <property type="term" value="F:glucan 1,4-alpha-glucosidase activity"/>
    <property type="evidence" value="ECO:0007669"/>
    <property type="project" value="UniProtKB-EC"/>
</dbReference>